<name>A0A2W2D4E5_9ACTN</name>
<keyword evidence="3" id="KW-1185">Reference proteome</keyword>
<gene>
    <name evidence="2" type="ORF">C1I93_15180</name>
</gene>
<feature type="region of interest" description="Disordered" evidence="1">
    <location>
        <begin position="58"/>
        <end position="81"/>
    </location>
</feature>
<dbReference type="AlphaFoldDB" id="A0A2W2D4E5"/>
<dbReference type="Proteomes" id="UP000248627">
    <property type="component" value="Unassembled WGS sequence"/>
</dbReference>
<accession>A0A2W2D4E5</accession>
<organism evidence="2 3">
    <name type="scientific">Micromonospora endophytica</name>
    <dbReference type="NCBI Taxonomy" id="515350"/>
    <lineage>
        <taxon>Bacteria</taxon>
        <taxon>Bacillati</taxon>
        <taxon>Actinomycetota</taxon>
        <taxon>Actinomycetes</taxon>
        <taxon>Micromonosporales</taxon>
        <taxon>Micromonosporaceae</taxon>
        <taxon>Micromonospora</taxon>
    </lineage>
</organism>
<evidence type="ECO:0000313" key="3">
    <source>
        <dbReference type="Proteomes" id="UP000248627"/>
    </source>
</evidence>
<reference evidence="2 3" key="1">
    <citation type="submission" date="2018-01" db="EMBL/GenBank/DDBJ databases">
        <title>Draft genome sequence of Jishengella endophytica.</title>
        <authorList>
            <person name="Sahin N."/>
            <person name="Ay H."/>
            <person name="Saygin H."/>
        </authorList>
    </citation>
    <scope>NUCLEOTIDE SEQUENCE [LARGE SCALE GENOMIC DNA]</scope>
    <source>
        <strain evidence="2 3">DSM 45430</strain>
    </source>
</reference>
<comment type="caution">
    <text evidence="2">The sequence shown here is derived from an EMBL/GenBank/DDBJ whole genome shotgun (WGS) entry which is preliminary data.</text>
</comment>
<evidence type="ECO:0000313" key="2">
    <source>
        <dbReference type="EMBL" id="PZF95479.1"/>
    </source>
</evidence>
<evidence type="ECO:0000256" key="1">
    <source>
        <dbReference type="SAM" id="MobiDB-lite"/>
    </source>
</evidence>
<feature type="compositionally biased region" description="Basic and acidic residues" evidence="1">
    <location>
        <begin position="66"/>
        <end position="81"/>
    </location>
</feature>
<proteinExistence type="predicted"/>
<protein>
    <submittedName>
        <fullName evidence="2">Uncharacterized protein</fullName>
    </submittedName>
</protein>
<sequence length="81" mass="9168">MIHHRLPYPRVLQIAVQQHGGSALIGTDDCATQRPLRQRNRRPQIRFVSNPSLLLGTGTTTWADQTGRDANRTGRITDDHR</sequence>
<dbReference type="EMBL" id="POTX01000090">
    <property type="protein sequence ID" value="PZF95479.1"/>
    <property type="molecule type" value="Genomic_DNA"/>
</dbReference>